<reference evidence="1" key="2">
    <citation type="submission" date="2021-09" db="EMBL/GenBank/DDBJ databases">
        <authorList>
            <person name="Jia N."/>
            <person name="Wang J."/>
            <person name="Shi W."/>
            <person name="Du L."/>
            <person name="Sun Y."/>
            <person name="Zhan W."/>
            <person name="Jiang J."/>
            <person name="Wang Q."/>
            <person name="Zhang B."/>
            <person name="Ji P."/>
            <person name="Sakyi L.B."/>
            <person name="Cui X."/>
            <person name="Yuan T."/>
            <person name="Jiang B."/>
            <person name="Yang W."/>
            <person name="Lam T.T.-Y."/>
            <person name="Chang Q."/>
            <person name="Ding S."/>
            <person name="Wang X."/>
            <person name="Zhu J."/>
            <person name="Ruan X."/>
            <person name="Zhao L."/>
            <person name="Wei J."/>
            <person name="Que T."/>
            <person name="Du C."/>
            <person name="Cheng J."/>
            <person name="Dai P."/>
            <person name="Han X."/>
            <person name="Huang E."/>
            <person name="Gao Y."/>
            <person name="Liu J."/>
            <person name="Shao H."/>
            <person name="Ye R."/>
            <person name="Li L."/>
            <person name="Wei W."/>
            <person name="Wang X."/>
            <person name="Wang C."/>
            <person name="Huo Q."/>
            <person name="Li W."/>
            <person name="Guo W."/>
            <person name="Chen H."/>
            <person name="Chen S."/>
            <person name="Zhou L."/>
            <person name="Zhou L."/>
            <person name="Ni X."/>
            <person name="Tian J."/>
            <person name="Zhou Y."/>
            <person name="Sheng Y."/>
            <person name="Liu T."/>
            <person name="Pan Y."/>
            <person name="Xia L."/>
            <person name="Li J."/>
            <person name="Zhao F."/>
            <person name="Cao W."/>
        </authorList>
    </citation>
    <scope>NUCLEOTIDE SEQUENCE</scope>
    <source>
        <strain evidence="1">Rmic-2018</strain>
        <tissue evidence="1">Larvae</tissue>
    </source>
</reference>
<gene>
    <name evidence="1" type="ORF">HPB51_006704</name>
</gene>
<name>A0A9J6E859_RHIMP</name>
<dbReference type="OMA" id="RTRMKSA"/>
<dbReference type="AlphaFoldDB" id="A0A9J6E859"/>
<dbReference type="Proteomes" id="UP000821866">
    <property type="component" value="Chromosome 3"/>
</dbReference>
<protein>
    <submittedName>
        <fullName evidence="1">Uncharacterized protein</fullName>
    </submittedName>
</protein>
<dbReference type="VEuPathDB" id="VectorBase:LOC119164042"/>
<sequence>MMAMKGGREVLRKVQYPDDATRRSLYTSWLRVVASNRWQQAFDHVMLECVAATPSPTSPEKPLFADFYSERDALDLISQDVLTPVLNLAEIPRLFAPGPVSVEPLPSSPGLVDFLADLIKKGSRDALNEAGLIISFYSLALSLVVVLPVREVQDFLRTRMKSALAAAVPTSFDGDAFCPNGRFLTELARKACSTEGEVKPYIVLLVIGQYAYHCHVCEAPPSGDMSFLEEGFLTAAKFSGLKMMRLLYDVQEKTALSAEVLNGILRDSGSQEVARSSERVREFLEGAKDMMQKMRPWCRTTNVCFLIHLDVIYHLDYVMRLAAFLAPDPNDLLWHCPEFANVPASRLKDARIWARNFKRNLRKGKYGPAVKLDQL</sequence>
<evidence type="ECO:0000313" key="2">
    <source>
        <dbReference type="Proteomes" id="UP000821866"/>
    </source>
</evidence>
<evidence type="ECO:0000313" key="1">
    <source>
        <dbReference type="EMBL" id="KAH8030272.1"/>
    </source>
</evidence>
<reference evidence="1" key="1">
    <citation type="journal article" date="2020" name="Cell">
        <title>Large-Scale Comparative Analyses of Tick Genomes Elucidate Their Genetic Diversity and Vector Capacities.</title>
        <authorList>
            <consortium name="Tick Genome and Microbiome Consortium (TIGMIC)"/>
            <person name="Jia N."/>
            <person name="Wang J."/>
            <person name="Shi W."/>
            <person name="Du L."/>
            <person name="Sun Y."/>
            <person name="Zhan W."/>
            <person name="Jiang J.F."/>
            <person name="Wang Q."/>
            <person name="Zhang B."/>
            <person name="Ji P."/>
            <person name="Bell-Sakyi L."/>
            <person name="Cui X.M."/>
            <person name="Yuan T.T."/>
            <person name="Jiang B.G."/>
            <person name="Yang W.F."/>
            <person name="Lam T.T."/>
            <person name="Chang Q.C."/>
            <person name="Ding S.J."/>
            <person name="Wang X.J."/>
            <person name="Zhu J.G."/>
            <person name="Ruan X.D."/>
            <person name="Zhao L."/>
            <person name="Wei J.T."/>
            <person name="Ye R.Z."/>
            <person name="Que T.C."/>
            <person name="Du C.H."/>
            <person name="Zhou Y.H."/>
            <person name="Cheng J.X."/>
            <person name="Dai P.F."/>
            <person name="Guo W.B."/>
            <person name="Han X.H."/>
            <person name="Huang E.J."/>
            <person name="Li L.F."/>
            <person name="Wei W."/>
            <person name="Gao Y.C."/>
            <person name="Liu J.Z."/>
            <person name="Shao H.Z."/>
            <person name="Wang X."/>
            <person name="Wang C.C."/>
            <person name="Yang T.C."/>
            <person name="Huo Q.B."/>
            <person name="Li W."/>
            <person name="Chen H.Y."/>
            <person name="Chen S.E."/>
            <person name="Zhou L.G."/>
            <person name="Ni X.B."/>
            <person name="Tian J.H."/>
            <person name="Sheng Y."/>
            <person name="Liu T."/>
            <person name="Pan Y.S."/>
            <person name="Xia L.Y."/>
            <person name="Li J."/>
            <person name="Zhao F."/>
            <person name="Cao W.C."/>
        </authorList>
    </citation>
    <scope>NUCLEOTIDE SEQUENCE</scope>
    <source>
        <strain evidence="1">Rmic-2018</strain>
    </source>
</reference>
<organism evidence="1 2">
    <name type="scientific">Rhipicephalus microplus</name>
    <name type="common">Cattle tick</name>
    <name type="synonym">Boophilus microplus</name>
    <dbReference type="NCBI Taxonomy" id="6941"/>
    <lineage>
        <taxon>Eukaryota</taxon>
        <taxon>Metazoa</taxon>
        <taxon>Ecdysozoa</taxon>
        <taxon>Arthropoda</taxon>
        <taxon>Chelicerata</taxon>
        <taxon>Arachnida</taxon>
        <taxon>Acari</taxon>
        <taxon>Parasitiformes</taxon>
        <taxon>Ixodida</taxon>
        <taxon>Ixodoidea</taxon>
        <taxon>Ixodidae</taxon>
        <taxon>Rhipicephalinae</taxon>
        <taxon>Rhipicephalus</taxon>
        <taxon>Boophilus</taxon>
    </lineage>
</organism>
<dbReference type="EMBL" id="JABSTU010000005">
    <property type="protein sequence ID" value="KAH8030272.1"/>
    <property type="molecule type" value="Genomic_DNA"/>
</dbReference>
<accession>A0A9J6E859</accession>
<keyword evidence="2" id="KW-1185">Reference proteome</keyword>
<comment type="caution">
    <text evidence="1">The sequence shown here is derived from an EMBL/GenBank/DDBJ whole genome shotgun (WGS) entry which is preliminary data.</text>
</comment>
<dbReference type="OrthoDB" id="6489508at2759"/>
<proteinExistence type="predicted"/>